<sequence length="305" mass="36540">MKRLFHSVVLVLLLSLLYEHYFPNYWKVQVTYPECMPLRKRNLPLLVVVPFTKFDWNYLENNLRLYASYPPCSCNFDGTVDILFWFHRNWTEWDRNGTASNLLFESEPLQSCFRSILIDSANLEPNEDLYYYSFLKLSHISPGTCNMFYPLFKKNFIRNGYDYLFIMEPDVSPIRPFWLEAVYNETKGKEFYHKGSIAQYAKRIITQHDYHINGNALYRVGDPCFDNILETAQMEYKDAPFDGALHALRMNKRYHSWMRYYSHLFVYSDFILNFGDNPFSEQLVLNKWPNTFLVHGKRRWNISSQ</sequence>
<dbReference type="OrthoDB" id="540503at2759"/>
<protein>
    <submittedName>
        <fullName evidence="2">Uncharacterized protein</fullName>
    </submittedName>
</protein>
<dbReference type="KEGG" id="gsl:Gasu_27860"/>
<accession>M2Y1U4</accession>
<dbReference type="EMBL" id="KB454505">
    <property type="protein sequence ID" value="EME29784.1"/>
    <property type="molecule type" value="Genomic_DNA"/>
</dbReference>
<dbReference type="eggNOG" id="ENOG502SAXR">
    <property type="taxonomic scope" value="Eukaryota"/>
</dbReference>
<proteinExistence type="predicted"/>
<gene>
    <name evidence="2" type="ORF">Gasu_27860</name>
</gene>
<evidence type="ECO:0000313" key="3">
    <source>
        <dbReference type="Proteomes" id="UP000030680"/>
    </source>
</evidence>
<keyword evidence="1" id="KW-0732">Signal</keyword>
<organism evidence="2 3">
    <name type="scientific">Galdieria sulphuraria</name>
    <name type="common">Red alga</name>
    <dbReference type="NCBI Taxonomy" id="130081"/>
    <lineage>
        <taxon>Eukaryota</taxon>
        <taxon>Rhodophyta</taxon>
        <taxon>Bangiophyceae</taxon>
        <taxon>Galdieriales</taxon>
        <taxon>Galdieriaceae</taxon>
        <taxon>Galdieria</taxon>
    </lineage>
</organism>
<dbReference type="RefSeq" id="XP_005706304.1">
    <property type="nucleotide sequence ID" value="XM_005706247.1"/>
</dbReference>
<dbReference type="Gramene" id="EME29784">
    <property type="protein sequence ID" value="EME29784"/>
    <property type="gene ID" value="Gasu_27860"/>
</dbReference>
<evidence type="ECO:0000313" key="2">
    <source>
        <dbReference type="EMBL" id="EME29784.1"/>
    </source>
</evidence>
<dbReference type="AlphaFoldDB" id="M2Y1U4"/>
<dbReference type="GeneID" id="17088554"/>
<dbReference type="Proteomes" id="UP000030680">
    <property type="component" value="Unassembled WGS sequence"/>
</dbReference>
<evidence type="ECO:0000256" key="1">
    <source>
        <dbReference type="SAM" id="SignalP"/>
    </source>
</evidence>
<dbReference type="OMA" id="NITIDIM"/>
<keyword evidence="3" id="KW-1185">Reference proteome</keyword>
<reference evidence="3" key="1">
    <citation type="journal article" date="2013" name="Science">
        <title>Gene transfer from bacteria and archaea facilitated evolution of an extremophilic eukaryote.</title>
        <authorList>
            <person name="Schonknecht G."/>
            <person name="Chen W.H."/>
            <person name="Ternes C.M."/>
            <person name="Barbier G.G."/>
            <person name="Shrestha R.P."/>
            <person name="Stanke M."/>
            <person name="Brautigam A."/>
            <person name="Baker B.J."/>
            <person name="Banfield J.F."/>
            <person name="Garavito R.M."/>
            <person name="Carr K."/>
            <person name="Wilkerson C."/>
            <person name="Rensing S.A."/>
            <person name="Gagneul D."/>
            <person name="Dickenson N.E."/>
            <person name="Oesterhelt C."/>
            <person name="Lercher M.J."/>
            <person name="Weber A.P."/>
        </authorList>
    </citation>
    <scope>NUCLEOTIDE SEQUENCE [LARGE SCALE GENOMIC DNA]</scope>
    <source>
        <strain evidence="3">074W</strain>
    </source>
</reference>
<feature type="signal peptide" evidence="1">
    <location>
        <begin position="1"/>
        <end position="19"/>
    </location>
</feature>
<name>M2Y1U4_GALSU</name>
<feature type="chain" id="PRO_5004029891" evidence="1">
    <location>
        <begin position="20"/>
        <end position="305"/>
    </location>
</feature>